<reference evidence="7 8" key="1">
    <citation type="submission" date="2016-04" db="EMBL/GenBank/DDBJ databases">
        <title>The genome of Intoshia linei affirms orthonectids as highly simplified spiralians.</title>
        <authorList>
            <person name="Mikhailov K.V."/>
            <person name="Slusarev G.S."/>
            <person name="Nikitin M.A."/>
            <person name="Logacheva M.D."/>
            <person name="Penin A."/>
            <person name="Aleoshin V."/>
            <person name="Panchin Y.V."/>
        </authorList>
    </citation>
    <scope>NUCLEOTIDE SEQUENCE [LARGE SCALE GENOMIC DNA]</scope>
    <source>
        <strain evidence="7">Intl2013</strain>
        <tissue evidence="7">Whole animal</tissue>
    </source>
</reference>
<dbReference type="GO" id="GO:0003723">
    <property type="term" value="F:RNA binding"/>
    <property type="evidence" value="ECO:0007669"/>
    <property type="project" value="UniProtKB-UniRule"/>
</dbReference>
<dbReference type="PROSITE" id="PS50102">
    <property type="entry name" value="RRM"/>
    <property type="match status" value="1"/>
</dbReference>
<evidence type="ECO:0000256" key="3">
    <source>
        <dbReference type="PROSITE-ProRule" id="PRU00176"/>
    </source>
</evidence>
<feature type="compositionally biased region" description="Basic and acidic residues" evidence="4">
    <location>
        <begin position="575"/>
        <end position="585"/>
    </location>
</feature>
<evidence type="ECO:0000256" key="4">
    <source>
        <dbReference type="SAM" id="MobiDB-lite"/>
    </source>
</evidence>
<feature type="transmembrane region" description="Helical" evidence="5">
    <location>
        <begin position="182"/>
        <end position="204"/>
    </location>
</feature>
<protein>
    <recommendedName>
        <fullName evidence="6">RRM domain-containing protein</fullName>
    </recommendedName>
</protein>
<feature type="compositionally biased region" description="Basic residues" evidence="4">
    <location>
        <begin position="556"/>
        <end position="573"/>
    </location>
</feature>
<sequence length="1080" mass="124878">MFKSTKLIHTRHILKFASKAKYQRICWANKSSAFDVNVSNEAKNFEIPTPPFASNQTEFINFEPVADTFSNSLYDYGFGCSYTPVGWIQIFLENVHNLDLPWWATAVALGVFIRSVTLPINIMARKYTAQFSNDIPRLMKVQQRMKTAMNSRNPNDLSIVAMEMKDLEKVRKNAFKSMLPPIIQMLGIYWLSSNCMAIIFTLLLKNEKIQSMLKIVKPLPMHKFNQSKTGISTPNFIDSLKENYYQAKSAARNFDKYKYNEMQFRKASTSAPVENFDYNQNQMSSVIVRLQNLAYYATAGDVRNFFRGMNIPDGGVHIGIDGDTFIRFSTEDDARRAMMLHGDTLCNQKISLSLSNANEMGEIFTLKPSFTQTQPINNFIPAQQPMNQPIMTQNHSGLNINPPNLNLIPQNLNNNPMVVPIQPIGNYNIYPTSDSGFNNNGKVISHMLQQMNPKQIELIKNALLDVQNTSNSSIPIINNGRRTEEYTKPNLSTQSDSFYRAKRQSPLNDYSDFVYKEHKKMDVKLNETSYTERRRSRDRKYSRERSRRNESDYDRHRFKYSPRRSPGRVRTTSKRGIEPNHESSRHRPIKSRHVSPVGRNDEREYAPPKYNDVRRTSPRRSNGNEERSQRGKRVSMSRSVNISPGLSPKREFKYTSKSSKFDNINDAFNIPEVKGSSFMKTFKDPKLTMEFINFLKEKKIQENIEKANKSYRRDSDQRNFRSFGAKNVPTSRKVFESKYILAENIPRCPSYKLIRKFFGMSVIVSGGIKLIPCSDSKYSSCYIKFASVEDCKIAMRLDKVSTNGCIPLELKFCTVEDFNNYVESIHSVSANGMHDRLSVELNELPEESMDIRRIESRLTKKPSIKSRLNTTPHEFAVCVSMLPPRIKHAHLIDATYPTKLVESWIYIEFDKNGQCLGTAYIRTPTPEELDNIMKSSLSSKPVLGTKLRIKKILISEMFDRIKIHKSKYFEASNTKDHREEFERKFRPADLKYMRKMASHIPRSYSIIVIQNLTASFSRLDAIKFFSPIHLSSSDIWLFKDRDIHSAVIGLKPGINIDEIIKEYNNTLFKNNRVYIQEYFR</sequence>
<evidence type="ECO:0000256" key="1">
    <source>
        <dbReference type="ARBA" id="ARBA00022737"/>
    </source>
</evidence>
<dbReference type="PANTHER" id="PTHR13976">
    <property type="entry name" value="HETEROGENEOUS NUCLEAR RIBONUCLEOPROTEIN-RELATED"/>
    <property type="match status" value="1"/>
</dbReference>
<feature type="region of interest" description="Disordered" evidence="4">
    <location>
        <begin position="471"/>
        <end position="502"/>
    </location>
</feature>
<keyword evidence="8" id="KW-1185">Reference proteome</keyword>
<feature type="compositionally biased region" description="Basic and acidic residues" evidence="4">
    <location>
        <begin position="599"/>
        <end position="615"/>
    </location>
</feature>
<proteinExistence type="predicted"/>
<dbReference type="InterPro" id="IPR035979">
    <property type="entry name" value="RBD_domain_sf"/>
</dbReference>
<evidence type="ECO:0000256" key="5">
    <source>
        <dbReference type="SAM" id="Phobius"/>
    </source>
</evidence>
<evidence type="ECO:0000259" key="6">
    <source>
        <dbReference type="PROSITE" id="PS50102"/>
    </source>
</evidence>
<feature type="transmembrane region" description="Helical" evidence="5">
    <location>
        <begin position="102"/>
        <end position="122"/>
    </location>
</feature>
<comment type="caution">
    <text evidence="7">The sequence shown here is derived from an EMBL/GenBank/DDBJ whole genome shotgun (WGS) entry which is preliminary data.</text>
</comment>
<keyword evidence="1" id="KW-0677">Repeat</keyword>
<feature type="compositionally biased region" description="Basic and acidic residues" evidence="4">
    <location>
        <begin position="526"/>
        <end position="555"/>
    </location>
</feature>
<dbReference type="SUPFAM" id="SSF54928">
    <property type="entry name" value="RNA-binding domain, RBD"/>
    <property type="match status" value="3"/>
</dbReference>
<name>A0A177BC21_9BILA</name>
<keyword evidence="5" id="KW-1133">Transmembrane helix</keyword>
<dbReference type="Gene3D" id="3.30.70.330">
    <property type="match status" value="1"/>
</dbReference>
<gene>
    <name evidence="7" type="ORF">A3Q56_01063</name>
</gene>
<dbReference type="AlphaFoldDB" id="A0A177BC21"/>
<evidence type="ECO:0000256" key="2">
    <source>
        <dbReference type="ARBA" id="ARBA00022884"/>
    </source>
</evidence>
<keyword evidence="5" id="KW-0472">Membrane</keyword>
<feature type="domain" description="RRM" evidence="6">
    <location>
        <begin position="286"/>
        <end position="357"/>
    </location>
</feature>
<accession>A0A177BC21</accession>
<keyword evidence="5" id="KW-0812">Transmembrane</keyword>
<feature type="region of interest" description="Disordered" evidence="4">
    <location>
        <begin position="526"/>
        <end position="648"/>
    </location>
</feature>
<dbReference type="Proteomes" id="UP000078046">
    <property type="component" value="Unassembled WGS sequence"/>
</dbReference>
<organism evidence="7 8">
    <name type="scientific">Intoshia linei</name>
    <dbReference type="NCBI Taxonomy" id="1819745"/>
    <lineage>
        <taxon>Eukaryota</taxon>
        <taxon>Metazoa</taxon>
        <taxon>Spiralia</taxon>
        <taxon>Lophotrochozoa</taxon>
        <taxon>Mesozoa</taxon>
        <taxon>Orthonectida</taxon>
        <taxon>Rhopaluridae</taxon>
        <taxon>Intoshia</taxon>
    </lineage>
</organism>
<dbReference type="InterPro" id="IPR000504">
    <property type="entry name" value="RRM_dom"/>
</dbReference>
<dbReference type="OrthoDB" id="2148490at2759"/>
<dbReference type="InterPro" id="IPR050666">
    <property type="entry name" value="ESRP"/>
</dbReference>
<dbReference type="InterPro" id="IPR012677">
    <property type="entry name" value="Nucleotide-bd_a/b_plait_sf"/>
</dbReference>
<evidence type="ECO:0000313" key="8">
    <source>
        <dbReference type="Proteomes" id="UP000078046"/>
    </source>
</evidence>
<dbReference type="EMBL" id="LWCA01000072">
    <property type="protein sequence ID" value="OAF71192.1"/>
    <property type="molecule type" value="Genomic_DNA"/>
</dbReference>
<keyword evidence="2 3" id="KW-0694">RNA-binding</keyword>
<evidence type="ECO:0000313" key="7">
    <source>
        <dbReference type="EMBL" id="OAF71192.1"/>
    </source>
</evidence>